<protein>
    <submittedName>
        <fullName evidence="1">Uncharacterized protein</fullName>
    </submittedName>
</protein>
<sequence length="63" mass="7073">MRNGDLRLLSAGITRNIHLAAENGALREFVEQLQSRLGELQELAAPEVPVQYHAKKIDISFDE</sequence>
<reference evidence="1 2" key="1">
    <citation type="journal article" date="2015" name="Stand. Genomic Sci.">
        <title>Genomic Encyclopedia of Bacterial and Archaeal Type Strains, Phase III: the genomes of soil and plant-associated and newly described type strains.</title>
        <authorList>
            <person name="Whitman W.B."/>
            <person name="Woyke T."/>
            <person name="Klenk H.P."/>
            <person name="Zhou Y."/>
            <person name="Lilburn T.G."/>
            <person name="Beck B.J."/>
            <person name="De Vos P."/>
            <person name="Vandamme P."/>
            <person name="Eisen J.A."/>
            <person name="Garrity G."/>
            <person name="Hugenholtz P."/>
            <person name="Kyrpides N.C."/>
        </authorList>
    </citation>
    <scope>NUCLEOTIDE SEQUENCE [LARGE SCALE GENOMIC DNA]</scope>
    <source>
        <strain evidence="1 2">VKM Ac-2572</strain>
    </source>
</reference>
<evidence type="ECO:0000313" key="1">
    <source>
        <dbReference type="EMBL" id="TCO28084.1"/>
    </source>
</evidence>
<dbReference type="AlphaFoldDB" id="A0A4R2HFS7"/>
<keyword evidence="2" id="KW-1185">Reference proteome</keyword>
<comment type="caution">
    <text evidence="1">The sequence shown here is derived from an EMBL/GenBank/DDBJ whole genome shotgun (WGS) entry which is preliminary data.</text>
</comment>
<dbReference type="EMBL" id="SLWN01000006">
    <property type="protein sequence ID" value="TCO28084.1"/>
    <property type="molecule type" value="Genomic_DNA"/>
</dbReference>
<gene>
    <name evidence="1" type="ORF">EV652_10666</name>
</gene>
<dbReference type="Proteomes" id="UP000294508">
    <property type="component" value="Unassembled WGS sequence"/>
</dbReference>
<organism evidence="1 2">
    <name type="scientific">Kribbella steppae</name>
    <dbReference type="NCBI Taxonomy" id="2512223"/>
    <lineage>
        <taxon>Bacteria</taxon>
        <taxon>Bacillati</taxon>
        <taxon>Actinomycetota</taxon>
        <taxon>Actinomycetes</taxon>
        <taxon>Propionibacteriales</taxon>
        <taxon>Kribbellaceae</taxon>
        <taxon>Kribbella</taxon>
    </lineage>
</organism>
<accession>A0A4R2HFS7</accession>
<proteinExistence type="predicted"/>
<evidence type="ECO:0000313" key="2">
    <source>
        <dbReference type="Proteomes" id="UP000294508"/>
    </source>
</evidence>
<name>A0A4R2HFS7_9ACTN</name>